<feature type="domain" description="HTH marR-type" evidence="5">
    <location>
        <begin position="1"/>
        <end position="138"/>
    </location>
</feature>
<proteinExistence type="predicted"/>
<dbReference type="PROSITE" id="PS50995">
    <property type="entry name" value="HTH_MARR_2"/>
    <property type="match status" value="1"/>
</dbReference>
<feature type="compositionally biased region" description="Low complexity" evidence="4">
    <location>
        <begin position="247"/>
        <end position="258"/>
    </location>
</feature>
<dbReference type="AlphaFoldDB" id="A0A1T4XN16"/>
<dbReference type="InterPro" id="IPR000835">
    <property type="entry name" value="HTH_MarR-typ"/>
</dbReference>
<name>A0A1T4XN16_9BACT</name>
<dbReference type="STRING" id="1121449.SAMN02745704_02271"/>
<dbReference type="InterPro" id="IPR036388">
    <property type="entry name" value="WH-like_DNA-bd_sf"/>
</dbReference>
<dbReference type="OrthoDB" id="582199at2"/>
<reference evidence="6 7" key="1">
    <citation type="submission" date="2017-02" db="EMBL/GenBank/DDBJ databases">
        <authorList>
            <person name="Peterson S.W."/>
        </authorList>
    </citation>
    <scope>NUCLEOTIDE SEQUENCE [LARGE SCALE GENOMIC DNA]</scope>
    <source>
        <strain evidence="6 7">DSM 16080</strain>
    </source>
</reference>
<keyword evidence="3" id="KW-0804">Transcription</keyword>
<protein>
    <submittedName>
        <fullName evidence="6">DNA-binding transcriptional regulator, MarR family</fullName>
    </submittedName>
</protein>
<feature type="compositionally biased region" description="Low complexity" evidence="4">
    <location>
        <begin position="153"/>
        <end position="163"/>
    </location>
</feature>
<accession>A0A1T4XN16</accession>
<organism evidence="6 7">
    <name type="scientific">Paucidesulfovibrio gracilis DSM 16080</name>
    <dbReference type="NCBI Taxonomy" id="1121449"/>
    <lineage>
        <taxon>Bacteria</taxon>
        <taxon>Pseudomonadati</taxon>
        <taxon>Thermodesulfobacteriota</taxon>
        <taxon>Desulfovibrionia</taxon>
        <taxon>Desulfovibrionales</taxon>
        <taxon>Desulfovibrionaceae</taxon>
        <taxon>Paucidesulfovibrio</taxon>
    </lineage>
</organism>
<keyword evidence="7" id="KW-1185">Reference proteome</keyword>
<dbReference type="Gene3D" id="1.10.10.10">
    <property type="entry name" value="Winged helix-like DNA-binding domain superfamily/Winged helix DNA-binding domain"/>
    <property type="match status" value="1"/>
</dbReference>
<feature type="compositionally biased region" description="Polar residues" evidence="4">
    <location>
        <begin position="164"/>
        <end position="173"/>
    </location>
</feature>
<keyword evidence="2 6" id="KW-0238">DNA-binding</keyword>
<evidence type="ECO:0000259" key="5">
    <source>
        <dbReference type="PROSITE" id="PS50995"/>
    </source>
</evidence>
<gene>
    <name evidence="6" type="ORF">SAMN02745704_02271</name>
</gene>
<dbReference type="PRINTS" id="PR00598">
    <property type="entry name" value="HTHMARR"/>
</dbReference>
<dbReference type="SMART" id="SM00347">
    <property type="entry name" value="HTH_MARR"/>
    <property type="match status" value="1"/>
</dbReference>
<dbReference type="SUPFAM" id="SSF46785">
    <property type="entry name" value="Winged helix' DNA-binding domain"/>
    <property type="match status" value="1"/>
</dbReference>
<dbReference type="Proteomes" id="UP000190027">
    <property type="component" value="Unassembled WGS sequence"/>
</dbReference>
<evidence type="ECO:0000256" key="4">
    <source>
        <dbReference type="SAM" id="MobiDB-lite"/>
    </source>
</evidence>
<dbReference type="InterPro" id="IPR036390">
    <property type="entry name" value="WH_DNA-bd_sf"/>
</dbReference>
<feature type="compositionally biased region" description="Low complexity" evidence="4">
    <location>
        <begin position="181"/>
        <end position="195"/>
    </location>
</feature>
<evidence type="ECO:0000256" key="2">
    <source>
        <dbReference type="ARBA" id="ARBA00023125"/>
    </source>
</evidence>
<feature type="compositionally biased region" description="Low complexity" evidence="4">
    <location>
        <begin position="212"/>
        <end position="225"/>
    </location>
</feature>
<feature type="region of interest" description="Disordered" evidence="4">
    <location>
        <begin position="153"/>
        <end position="300"/>
    </location>
</feature>
<dbReference type="RefSeq" id="WP_159447215.1">
    <property type="nucleotide sequence ID" value="NZ_FUYC01000013.1"/>
</dbReference>
<evidence type="ECO:0000313" key="7">
    <source>
        <dbReference type="Proteomes" id="UP000190027"/>
    </source>
</evidence>
<dbReference type="GO" id="GO:0003700">
    <property type="term" value="F:DNA-binding transcription factor activity"/>
    <property type="evidence" value="ECO:0007669"/>
    <property type="project" value="InterPro"/>
</dbReference>
<evidence type="ECO:0000313" key="6">
    <source>
        <dbReference type="EMBL" id="SKA90960.1"/>
    </source>
</evidence>
<sequence length="300" mass="31731">MSSSYEESPCVLAGTLARLYTQALQARLLPHRASAAQYPVLERLWLRDGQTQSELCRSLNVEQPTLANTLNRMVRDQLVRKVKDSNDRRQIIIRLTKRGRELRDVLSGSVAEVGDAAIVGLDASQLQIFQDVTRQIIANLRSDLEQPPIMLDDSLVLDGSGSSATQSPGTPDTASAPDSPAGLAAAGNAAVQAAQTLGKVNKTPVPEPAPAPSSSAPSNAENSVSDPALEASSAPTTPEQEAPAVKSDAPPWASDPAALENDASDPENASHQGVAEDVKDEGVKDEDDVLVLDDQFALKD</sequence>
<evidence type="ECO:0000256" key="3">
    <source>
        <dbReference type="ARBA" id="ARBA00023163"/>
    </source>
</evidence>
<dbReference type="Pfam" id="PF01047">
    <property type="entry name" value="MarR"/>
    <property type="match status" value="1"/>
</dbReference>
<keyword evidence="1" id="KW-0805">Transcription regulation</keyword>
<evidence type="ECO:0000256" key="1">
    <source>
        <dbReference type="ARBA" id="ARBA00023015"/>
    </source>
</evidence>
<dbReference type="PANTHER" id="PTHR42756:SF1">
    <property type="entry name" value="TRANSCRIPTIONAL REPRESSOR OF EMRAB OPERON"/>
    <property type="match status" value="1"/>
</dbReference>
<dbReference type="PANTHER" id="PTHR42756">
    <property type="entry name" value="TRANSCRIPTIONAL REGULATOR, MARR"/>
    <property type="match status" value="1"/>
</dbReference>
<dbReference type="GO" id="GO:0003677">
    <property type="term" value="F:DNA binding"/>
    <property type="evidence" value="ECO:0007669"/>
    <property type="project" value="UniProtKB-KW"/>
</dbReference>
<dbReference type="EMBL" id="FUYC01000013">
    <property type="protein sequence ID" value="SKA90960.1"/>
    <property type="molecule type" value="Genomic_DNA"/>
</dbReference>